<dbReference type="EMBL" id="JACJHX010000004">
    <property type="protein sequence ID" value="MBA9026620.1"/>
    <property type="molecule type" value="Genomic_DNA"/>
</dbReference>
<evidence type="ECO:0000256" key="8">
    <source>
        <dbReference type="ARBA" id="ARBA00022833"/>
    </source>
</evidence>
<evidence type="ECO:0000256" key="6">
    <source>
        <dbReference type="ARBA" id="ARBA00022723"/>
    </source>
</evidence>
<gene>
    <name evidence="14" type="ORF">HNP81_001905</name>
</gene>
<dbReference type="SUPFAM" id="SSF53927">
    <property type="entry name" value="Cytidine deaminase-like"/>
    <property type="match status" value="1"/>
</dbReference>
<evidence type="ECO:0000256" key="1">
    <source>
        <dbReference type="ARBA" id="ARBA00001947"/>
    </source>
</evidence>
<dbReference type="RefSeq" id="WP_182502414.1">
    <property type="nucleotide sequence ID" value="NZ_JACJHX010000004.1"/>
</dbReference>
<evidence type="ECO:0000313" key="15">
    <source>
        <dbReference type="Proteomes" id="UP000626697"/>
    </source>
</evidence>
<comment type="function">
    <text evidence="2 12">This enzyme scavenges exogenous and endogenous cytidine and 2'-deoxycytidine for UMP synthesis.</text>
</comment>
<dbReference type="InterPro" id="IPR050202">
    <property type="entry name" value="Cyt/Deoxycyt_deaminase"/>
</dbReference>
<evidence type="ECO:0000256" key="9">
    <source>
        <dbReference type="ARBA" id="ARBA00032005"/>
    </source>
</evidence>
<keyword evidence="15" id="KW-1185">Reference proteome</keyword>
<sequence>MDKFALVNMAIKARESAYTPYSKFNVGAAVLSGNDQVFLGCNIENASYGLTNCAERTAIFKAVSEKESEMKAIAIVADTEGPVSPCGACRQVIAEFANKDTKIYLANLNGDIHETTIEQLLPGYFTSNDMQKN</sequence>
<protein>
    <recommendedName>
        <fullName evidence="5 12">Cytidine deaminase</fullName>
        <ecNumber evidence="4 12">3.5.4.5</ecNumber>
    </recommendedName>
    <alternativeName>
        <fullName evidence="9 12">Cytidine aminohydrolase</fullName>
    </alternativeName>
</protein>
<dbReference type="PROSITE" id="PS00903">
    <property type="entry name" value="CYT_DCMP_DEAMINASES_1"/>
    <property type="match status" value="1"/>
</dbReference>
<accession>A0ABR6CNN5</accession>
<dbReference type="NCBIfam" id="NF004064">
    <property type="entry name" value="PRK05578.1"/>
    <property type="match status" value="1"/>
</dbReference>
<dbReference type="InterPro" id="IPR016192">
    <property type="entry name" value="APOBEC/CMP_deaminase_Zn-bd"/>
</dbReference>
<dbReference type="InterPro" id="IPR006262">
    <property type="entry name" value="Cyt_deam_tetra"/>
</dbReference>
<dbReference type="Pfam" id="PF00383">
    <property type="entry name" value="dCMP_cyt_deam_1"/>
    <property type="match status" value="1"/>
</dbReference>
<keyword evidence="7 12" id="KW-0378">Hydrolase</keyword>
<evidence type="ECO:0000256" key="12">
    <source>
        <dbReference type="RuleBase" id="RU364006"/>
    </source>
</evidence>
<evidence type="ECO:0000256" key="7">
    <source>
        <dbReference type="ARBA" id="ARBA00022801"/>
    </source>
</evidence>
<evidence type="ECO:0000256" key="2">
    <source>
        <dbReference type="ARBA" id="ARBA00003949"/>
    </source>
</evidence>
<feature type="domain" description="CMP/dCMP-type deaminase" evidence="13">
    <location>
        <begin position="1"/>
        <end position="128"/>
    </location>
</feature>
<name>A0ABR6CNN5_9BACI</name>
<dbReference type="PANTHER" id="PTHR11644">
    <property type="entry name" value="CYTIDINE DEAMINASE"/>
    <property type="match status" value="1"/>
</dbReference>
<keyword evidence="8 12" id="KW-0862">Zinc</keyword>
<dbReference type="GO" id="GO:0004126">
    <property type="term" value="F:cytidine deaminase activity"/>
    <property type="evidence" value="ECO:0007669"/>
    <property type="project" value="UniProtKB-EC"/>
</dbReference>
<comment type="similarity">
    <text evidence="3 12">Belongs to the cytidine and deoxycytidylate deaminase family.</text>
</comment>
<proteinExistence type="inferred from homology"/>
<dbReference type="Proteomes" id="UP000626697">
    <property type="component" value="Unassembled WGS sequence"/>
</dbReference>
<comment type="caution">
    <text evidence="14">The sequence shown here is derived from an EMBL/GenBank/DDBJ whole genome shotgun (WGS) entry which is preliminary data.</text>
</comment>
<dbReference type="EC" id="3.5.4.5" evidence="4 12"/>
<evidence type="ECO:0000256" key="4">
    <source>
        <dbReference type="ARBA" id="ARBA00012783"/>
    </source>
</evidence>
<reference evidence="14 15" key="1">
    <citation type="submission" date="2020-08" db="EMBL/GenBank/DDBJ databases">
        <title>Genomic Encyclopedia of Type Strains, Phase IV (KMG-IV): sequencing the most valuable type-strain genomes for metagenomic binning, comparative biology and taxonomic classification.</title>
        <authorList>
            <person name="Goeker M."/>
        </authorList>
    </citation>
    <scope>NUCLEOTIDE SEQUENCE [LARGE SCALE GENOMIC DNA]</scope>
    <source>
        <strain evidence="14 15">DSM 105481</strain>
    </source>
</reference>
<dbReference type="NCBIfam" id="TIGR01354">
    <property type="entry name" value="cyt_deam_tetra"/>
    <property type="match status" value="1"/>
</dbReference>
<evidence type="ECO:0000256" key="5">
    <source>
        <dbReference type="ARBA" id="ARBA00018266"/>
    </source>
</evidence>
<dbReference type="PROSITE" id="PS51747">
    <property type="entry name" value="CYT_DCMP_DEAMINASES_2"/>
    <property type="match status" value="1"/>
</dbReference>
<dbReference type="InterPro" id="IPR016193">
    <property type="entry name" value="Cytidine_deaminase-like"/>
</dbReference>
<comment type="catalytic activity">
    <reaction evidence="10 12">
        <text>2'-deoxycytidine + H2O + H(+) = 2'-deoxyuridine + NH4(+)</text>
        <dbReference type="Rhea" id="RHEA:13433"/>
        <dbReference type="ChEBI" id="CHEBI:15377"/>
        <dbReference type="ChEBI" id="CHEBI:15378"/>
        <dbReference type="ChEBI" id="CHEBI:15698"/>
        <dbReference type="ChEBI" id="CHEBI:16450"/>
        <dbReference type="ChEBI" id="CHEBI:28938"/>
        <dbReference type="EC" id="3.5.4.5"/>
    </reaction>
</comment>
<comment type="cofactor">
    <cofactor evidence="1 12">
        <name>Zn(2+)</name>
        <dbReference type="ChEBI" id="CHEBI:29105"/>
    </cofactor>
</comment>
<keyword evidence="6 12" id="KW-0479">Metal-binding</keyword>
<evidence type="ECO:0000313" key="14">
    <source>
        <dbReference type="EMBL" id="MBA9026620.1"/>
    </source>
</evidence>
<dbReference type="InterPro" id="IPR002125">
    <property type="entry name" value="CMP_dCMP_dom"/>
</dbReference>
<evidence type="ECO:0000256" key="3">
    <source>
        <dbReference type="ARBA" id="ARBA00006576"/>
    </source>
</evidence>
<comment type="catalytic activity">
    <reaction evidence="11 12">
        <text>cytidine + H2O + H(+) = uridine + NH4(+)</text>
        <dbReference type="Rhea" id="RHEA:16069"/>
        <dbReference type="ChEBI" id="CHEBI:15377"/>
        <dbReference type="ChEBI" id="CHEBI:15378"/>
        <dbReference type="ChEBI" id="CHEBI:16704"/>
        <dbReference type="ChEBI" id="CHEBI:17562"/>
        <dbReference type="ChEBI" id="CHEBI:28938"/>
        <dbReference type="EC" id="3.5.4.5"/>
    </reaction>
</comment>
<dbReference type="Gene3D" id="3.40.140.10">
    <property type="entry name" value="Cytidine Deaminase, domain 2"/>
    <property type="match status" value="1"/>
</dbReference>
<evidence type="ECO:0000256" key="10">
    <source>
        <dbReference type="ARBA" id="ARBA00049252"/>
    </source>
</evidence>
<evidence type="ECO:0000256" key="11">
    <source>
        <dbReference type="ARBA" id="ARBA00049558"/>
    </source>
</evidence>
<dbReference type="PANTHER" id="PTHR11644:SF2">
    <property type="entry name" value="CYTIDINE DEAMINASE"/>
    <property type="match status" value="1"/>
</dbReference>
<dbReference type="CDD" id="cd01283">
    <property type="entry name" value="cytidine_deaminase"/>
    <property type="match status" value="1"/>
</dbReference>
<organism evidence="14 15">
    <name type="scientific">Peribacillus huizhouensis</name>
    <dbReference type="NCBI Taxonomy" id="1501239"/>
    <lineage>
        <taxon>Bacteria</taxon>
        <taxon>Bacillati</taxon>
        <taxon>Bacillota</taxon>
        <taxon>Bacilli</taxon>
        <taxon>Bacillales</taxon>
        <taxon>Bacillaceae</taxon>
        <taxon>Peribacillus</taxon>
    </lineage>
</organism>
<evidence type="ECO:0000259" key="13">
    <source>
        <dbReference type="PROSITE" id="PS51747"/>
    </source>
</evidence>